<dbReference type="Proteomes" id="UP000597138">
    <property type="component" value="Unassembled WGS sequence"/>
</dbReference>
<dbReference type="PANTHER" id="PTHR21180:SF9">
    <property type="entry name" value="TYPE II SECRETION SYSTEM PROTEIN K"/>
    <property type="match status" value="1"/>
</dbReference>
<reference evidence="7" key="4">
    <citation type="submission" date="2024-05" db="EMBL/GenBank/DDBJ databases">
        <authorList>
            <person name="Sun Q."/>
            <person name="Zhou Y."/>
        </authorList>
    </citation>
    <scope>NUCLEOTIDE SEQUENCE</scope>
    <source>
        <strain evidence="7">CGMCC 1.11013</strain>
    </source>
</reference>
<dbReference type="SUPFAM" id="SSF47781">
    <property type="entry name" value="RuvA domain 2-like"/>
    <property type="match status" value="1"/>
</dbReference>
<evidence type="ECO:0000313" key="8">
    <source>
        <dbReference type="EMBL" id="KDR34574.1"/>
    </source>
</evidence>
<dbReference type="InterPro" id="IPR023874">
    <property type="entry name" value="DNA_rSAM_put"/>
</dbReference>
<evidence type="ECO:0000313" key="9">
    <source>
        <dbReference type="Proteomes" id="UP000027439"/>
    </source>
</evidence>
<dbReference type="GO" id="GO:0046872">
    <property type="term" value="F:metal ion binding"/>
    <property type="evidence" value="ECO:0007669"/>
    <property type="project" value="UniProtKB-KW"/>
</dbReference>
<dbReference type="EMBL" id="BMEG01000006">
    <property type="protein sequence ID" value="GGD80989.1"/>
    <property type="molecule type" value="Genomic_DNA"/>
</dbReference>
<dbReference type="InterPro" id="IPR006638">
    <property type="entry name" value="Elp3/MiaA/NifB-like_rSAM"/>
</dbReference>
<keyword evidence="10" id="KW-1185">Reference proteome</keyword>
<name>A0A069P3V0_9BURK</name>
<dbReference type="InterPro" id="IPR007197">
    <property type="entry name" value="rSAM"/>
</dbReference>
<dbReference type="GO" id="GO:0003824">
    <property type="term" value="F:catalytic activity"/>
    <property type="evidence" value="ECO:0007669"/>
    <property type="project" value="InterPro"/>
</dbReference>
<dbReference type="RefSeq" id="WP_035965222.1">
    <property type="nucleotide sequence ID" value="NZ_BMEG01000006.1"/>
</dbReference>
<dbReference type="PANTHER" id="PTHR21180">
    <property type="entry name" value="ENDONUCLEASE/EXONUCLEASE/PHOSPHATASE FAMILY DOMAIN-CONTAINING PROTEIN 1"/>
    <property type="match status" value="1"/>
</dbReference>
<evidence type="ECO:0000256" key="3">
    <source>
        <dbReference type="ARBA" id="ARBA00022723"/>
    </source>
</evidence>
<dbReference type="eggNOG" id="COG4277">
    <property type="taxonomic scope" value="Bacteria"/>
</dbReference>
<dbReference type="SUPFAM" id="SSF102114">
    <property type="entry name" value="Radical SAM enzymes"/>
    <property type="match status" value="1"/>
</dbReference>
<gene>
    <name evidence="8" type="ORF">BG57_04760</name>
    <name evidence="7" type="ORF">GCM10010985_39350</name>
</gene>
<proteinExistence type="predicted"/>
<dbReference type="SFLD" id="SFLDS00029">
    <property type="entry name" value="Radical_SAM"/>
    <property type="match status" value="1"/>
</dbReference>
<evidence type="ECO:0000313" key="10">
    <source>
        <dbReference type="Proteomes" id="UP000597138"/>
    </source>
</evidence>
<evidence type="ECO:0000256" key="4">
    <source>
        <dbReference type="ARBA" id="ARBA00023004"/>
    </source>
</evidence>
<reference evidence="7" key="1">
    <citation type="journal article" date="2014" name="Int. J. Syst. Evol. Microbiol.">
        <title>Complete genome of a new Firmicutes species belonging to the dominant human colonic microbiota ('Ruminococcus bicirculans') reveals two chromosomes and a selective capacity to utilize plant glucans.</title>
        <authorList>
            <consortium name="NISC Comparative Sequencing Program"/>
            <person name="Wegmann U."/>
            <person name="Louis P."/>
            <person name="Goesmann A."/>
            <person name="Henrissat B."/>
            <person name="Duncan S.H."/>
            <person name="Flint H.J."/>
        </authorList>
    </citation>
    <scope>NUCLEOTIDE SEQUENCE</scope>
    <source>
        <strain evidence="7">CGMCC 1.11013</strain>
    </source>
</reference>
<comment type="cofactor">
    <cofactor evidence="1">
        <name>[4Fe-4S] cluster</name>
        <dbReference type="ChEBI" id="CHEBI:49883"/>
    </cofactor>
</comment>
<dbReference type="EMBL" id="JFHE01000012">
    <property type="protein sequence ID" value="KDR34574.1"/>
    <property type="molecule type" value="Genomic_DNA"/>
</dbReference>
<dbReference type="CDD" id="cd01335">
    <property type="entry name" value="Radical_SAM"/>
    <property type="match status" value="1"/>
</dbReference>
<dbReference type="SFLD" id="SFLDG01102">
    <property type="entry name" value="Uncharacterised_Radical_SAM_Su"/>
    <property type="match status" value="1"/>
</dbReference>
<dbReference type="OrthoDB" id="9801154at2"/>
<dbReference type="Pfam" id="PF04055">
    <property type="entry name" value="Radical_SAM"/>
    <property type="match status" value="1"/>
</dbReference>
<dbReference type="Proteomes" id="UP000027439">
    <property type="component" value="Unassembled WGS sequence"/>
</dbReference>
<evidence type="ECO:0000256" key="5">
    <source>
        <dbReference type="ARBA" id="ARBA00023014"/>
    </source>
</evidence>
<dbReference type="InterPro" id="IPR051675">
    <property type="entry name" value="Endo/Exo/Phosphatase_dom_1"/>
</dbReference>
<dbReference type="Gene3D" id="1.10.150.320">
    <property type="entry name" value="Photosystem II 12 kDa extrinsic protein"/>
    <property type="match status" value="1"/>
</dbReference>
<dbReference type="InterPro" id="IPR010994">
    <property type="entry name" value="RuvA_2-like"/>
</dbReference>
<dbReference type="PROSITE" id="PS51918">
    <property type="entry name" value="RADICAL_SAM"/>
    <property type="match status" value="1"/>
</dbReference>
<dbReference type="GO" id="GO:0051536">
    <property type="term" value="F:iron-sulfur cluster binding"/>
    <property type="evidence" value="ECO:0007669"/>
    <property type="project" value="UniProtKB-KW"/>
</dbReference>
<evidence type="ECO:0000313" key="7">
    <source>
        <dbReference type="EMBL" id="GGD80989.1"/>
    </source>
</evidence>
<keyword evidence="2" id="KW-0949">S-adenosyl-L-methionine</keyword>
<dbReference type="InterPro" id="IPR013785">
    <property type="entry name" value="Aldolase_TIM"/>
</dbReference>
<sequence>MELSEKLEILADAAKYDASCASGGAPKRESRGVDGLGASTGSGICHSFTPDGRCVSLLKILLTNFCLYDCRYCINRRSSNVPRARFTPEEVVTLTVDFYRRNYIDGLFLSSGVIRSSNYTMEQLVLVAKTLREKHQFRGYIHLKTIPDADPEIIAQAGRYADRLSVNIELPTEISLERLAPEKSGRTIKLAMGNIRVAREESEAEPRAPRFAPAGQSTQMIVGADETDDRTILGTAETLYGSYQLKRVYYSAFSPIPDSPTGVPSKAPPLLREHRLYQADFLMRGYGFNAAELLGDAGNLPLDVDPKLAWALAHRERFPVDLNAAPARMIARVPGIGMRNAKRIVELRRTRRVRYHDLVRLRCSMDKVKPFVVTEDYRPPLVEASSENLRRALATQPVQLSLL</sequence>
<feature type="domain" description="Radical SAM core" evidence="6">
    <location>
        <begin position="50"/>
        <end position="289"/>
    </location>
</feature>
<dbReference type="Gene3D" id="3.20.20.70">
    <property type="entry name" value="Aldolase class I"/>
    <property type="match status" value="1"/>
</dbReference>
<accession>A0A069P3V0</accession>
<comment type="caution">
    <text evidence="8">The sequence shown here is derived from an EMBL/GenBank/DDBJ whole genome shotgun (WGS) entry which is preliminary data.</text>
</comment>
<evidence type="ECO:0000259" key="6">
    <source>
        <dbReference type="PROSITE" id="PS51918"/>
    </source>
</evidence>
<protein>
    <submittedName>
        <fullName evidence="8">Biotin synthase</fullName>
    </submittedName>
    <submittedName>
        <fullName evidence="7">DNA modification/repair radical SAM protein</fullName>
    </submittedName>
</protein>
<evidence type="ECO:0000256" key="2">
    <source>
        <dbReference type="ARBA" id="ARBA00022691"/>
    </source>
</evidence>
<keyword evidence="3" id="KW-0479">Metal-binding</keyword>
<reference evidence="8 9" key="2">
    <citation type="submission" date="2014-03" db="EMBL/GenBank/DDBJ databases">
        <title>Draft Genome Sequences of Four Burkholderia Strains.</title>
        <authorList>
            <person name="Liu X.Y."/>
            <person name="Li C.X."/>
            <person name="Xu J.H."/>
        </authorList>
    </citation>
    <scope>NUCLEOTIDE SEQUENCE [LARGE SCALE GENOMIC DNA]</scope>
    <source>
        <strain evidence="8 9">R27</strain>
    </source>
</reference>
<keyword evidence="4" id="KW-0408">Iron</keyword>
<dbReference type="SMART" id="SM00729">
    <property type="entry name" value="Elp3"/>
    <property type="match status" value="1"/>
</dbReference>
<reference evidence="10" key="3">
    <citation type="journal article" date="2019" name="Int. J. Syst. Evol. Microbiol.">
        <title>The Global Catalogue of Microorganisms (GCM) 10K type strain sequencing project: providing services to taxonomists for standard genome sequencing and annotation.</title>
        <authorList>
            <consortium name="The Broad Institute Genomics Platform"/>
            <consortium name="The Broad Institute Genome Sequencing Center for Infectious Disease"/>
            <person name="Wu L."/>
            <person name="Ma J."/>
        </authorList>
    </citation>
    <scope>NUCLEOTIDE SEQUENCE [LARGE SCALE GENOMIC DNA]</scope>
    <source>
        <strain evidence="10">CGMCC 1.11013</strain>
    </source>
</reference>
<dbReference type="InterPro" id="IPR058240">
    <property type="entry name" value="rSAM_sf"/>
</dbReference>
<dbReference type="AlphaFoldDB" id="A0A069P3V0"/>
<organism evidence="8 9">
    <name type="scientific">Caballeronia grimmiae</name>
    <dbReference type="NCBI Taxonomy" id="1071679"/>
    <lineage>
        <taxon>Bacteria</taxon>
        <taxon>Pseudomonadati</taxon>
        <taxon>Pseudomonadota</taxon>
        <taxon>Betaproteobacteria</taxon>
        <taxon>Burkholderiales</taxon>
        <taxon>Burkholderiaceae</taxon>
        <taxon>Caballeronia</taxon>
    </lineage>
</organism>
<evidence type="ECO:0000256" key="1">
    <source>
        <dbReference type="ARBA" id="ARBA00001966"/>
    </source>
</evidence>
<keyword evidence="5" id="KW-0411">Iron-sulfur</keyword>
<dbReference type="STRING" id="1071679.BG57_04760"/>
<dbReference type="NCBIfam" id="TIGR03916">
    <property type="entry name" value="rSAM_link_UDG"/>
    <property type="match status" value="1"/>
</dbReference>